<protein>
    <recommendedName>
        <fullName evidence="1">Methyltransferase FkbM domain-containing protein</fullName>
    </recommendedName>
</protein>
<dbReference type="InterPro" id="IPR006342">
    <property type="entry name" value="FkbM_mtfrase"/>
</dbReference>
<dbReference type="AlphaFoldDB" id="A0A517W3W1"/>
<reference evidence="2 3" key="1">
    <citation type="submission" date="2019-03" db="EMBL/GenBank/DDBJ databases">
        <title>Deep-cultivation of Planctomycetes and their phenomic and genomic characterization uncovers novel biology.</title>
        <authorList>
            <person name="Wiegand S."/>
            <person name="Jogler M."/>
            <person name="Boedeker C."/>
            <person name="Pinto D."/>
            <person name="Vollmers J."/>
            <person name="Rivas-Marin E."/>
            <person name="Kohn T."/>
            <person name="Peeters S.H."/>
            <person name="Heuer A."/>
            <person name="Rast P."/>
            <person name="Oberbeckmann S."/>
            <person name="Bunk B."/>
            <person name="Jeske O."/>
            <person name="Meyerdierks A."/>
            <person name="Storesund J.E."/>
            <person name="Kallscheuer N."/>
            <person name="Luecker S."/>
            <person name="Lage O.M."/>
            <person name="Pohl T."/>
            <person name="Merkel B.J."/>
            <person name="Hornburger P."/>
            <person name="Mueller R.-W."/>
            <person name="Bruemmer F."/>
            <person name="Labrenz M."/>
            <person name="Spormann A.M."/>
            <person name="Op den Camp H."/>
            <person name="Overmann J."/>
            <person name="Amann R."/>
            <person name="Jetten M.S.M."/>
            <person name="Mascher T."/>
            <person name="Medema M.H."/>
            <person name="Devos D.P."/>
            <person name="Kaster A.-K."/>
            <person name="Ovreas L."/>
            <person name="Rohde M."/>
            <person name="Galperin M.Y."/>
            <person name="Jogler C."/>
        </authorList>
    </citation>
    <scope>NUCLEOTIDE SEQUENCE [LARGE SCALE GENOMIC DNA]</scope>
    <source>
        <strain evidence="2 3">V144</strain>
    </source>
</reference>
<dbReference type="PANTHER" id="PTHR34203:SF15">
    <property type="entry name" value="SLL1173 PROTEIN"/>
    <property type="match status" value="1"/>
</dbReference>
<sequence length="400" mass="44614">MRNALKTLALKVPGISKLAFDHQRISRLESTLTSLQNNQGSTHAANIPQLWQGFDQYETSVVLALRDLISPGELVFDVGANLGGLSVTLSRLVGPFGKVISFEVSPRIIPQLIANLNYWACKNVFIIPKAAWNTSGEQIPLYFGGEHYADTVMEGHADFNNGAPSYIADTVALDDIVGAIGLPPSVVKMDIEGAEQEALKGFINTLNSHHPALILEMDGADASLQEWLADKGYHLYLADNYEKLEKPVGSRLMNVIAIHQDDTKNNSYYNSIVKTPVLVMDHSEWRADSDGFYFKSSQLQAGRYVLSFVPTQEAVCDHSKAELSVLEGERLESKSYHNSPWSHLSQSYTDQPFHLKRDNSITIRLKFSEQKDLNNVFKSMSLLRVDSNQSPWADKKRVIF</sequence>
<dbReference type="KEGG" id="gaw:V144x_54520"/>
<dbReference type="InterPro" id="IPR029063">
    <property type="entry name" value="SAM-dependent_MTases_sf"/>
</dbReference>
<dbReference type="NCBIfam" id="TIGR01444">
    <property type="entry name" value="fkbM_fam"/>
    <property type="match status" value="1"/>
</dbReference>
<accession>A0A517W3W1</accession>
<evidence type="ECO:0000259" key="1">
    <source>
        <dbReference type="Pfam" id="PF05050"/>
    </source>
</evidence>
<dbReference type="RefSeq" id="WP_144989875.1">
    <property type="nucleotide sequence ID" value="NZ_CP037920.1"/>
</dbReference>
<feature type="domain" description="Methyltransferase FkbM" evidence="1">
    <location>
        <begin position="77"/>
        <end position="234"/>
    </location>
</feature>
<name>A0A517W3W1_9PLAN</name>
<dbReference type="PANTHER" id="PTHR34203">
    <property type="entry name" value="METHYLTRANSFERASE, FKBM FAMILY PROTEIN"/>
    <property type="match status" value="1"/>
</dbReference>
<evidence type="ECO:0000313" key="2">
    <source>
        <dbReference type="EMBL" id="QDT99938.1"/>
    </source>
</evidence>
<proteinExistence type="predicted"/>
<gene>
    <name evidence="2" type="ORF">V144x_54520</name>
</gene>
<organism evidence="2 3">
    <name type="scientific">Gimesia aquarii</name>
    <dbReference type="NCBI Taxonomy" id="2527964"/>
    <lineage>
        <taxon>Bacteria</taxon>
        <taxon>Pseudomonadati</taxon>
        <taxon>Planctomycetota</taxon>
        <taxon>Planctomycetia</taxon>
        <taxon>Planctomycetales</taxon>
        <taxon>Planctomycetaceae</taxon>
        <taxon>Gimesia</taxon>
    </lineage>
</organism>
<dbReference type="Pfam" id="PF05050">
    <property type="entry name" value="Methyltransf_21"/>
    <property type="match status" value="1"/>
</dbReference>
<evidence type="ECO:0000313" key="3">
    <source>
        <dbReference type="Proteomes" id="UP000318704"/>
    </source>
</evidence>
<dbReference type="Gene3D" id="3.40.50.150">
    <property type="entry name" value="Vaccinia Virus protein VP39"/>
    <property type="match status" value="1"/>
</dbReference>
<dbReference type="InterPro" id="IPR052514">
    <property type="entry name" value="SAM-dependent_MTase"/>
</dbReference>
<dbReference type="Proteomes" id="UP000318704">
    <property type="component" value="Chromosome"/>
</dbReference>
<dbReference type="SUPFAM" id="SSF53335">
    <property type="entry name" value="S-adenosyl-L-methionine-dependent methyltransferases"/>
    <property type="match status" value="1"/>
</dbReference>
<dbReference type="EMBL" id="CP037920">
    <property type="protein sequence ID" value="QDT99938.1"/>
    <property type="molecule type" value="Genomic_DNA"/>
</dbReference>